<organism evidence="2 3">
    <name type="scientific">Veillonella montpellierensis DNF00314</name>
    <dbReference type="NCBI Taxonomy" id="1401067"/>
    <lineage>
        <taxon>Bacteria</taxon>
        <taxon>Bacillati</taxon>
        <taxon>Bacillota</taxon>
        <taxon>Negativicutes</taxon>
        <taxon>Veillonellales</taxon>
        <taxon>Veillonellaceae</taxon>
        <taxon>Veillonella</taxon>
    </lineage>
</organism>
<dbReference type="PANTHER" id="PTHR11735">
    <property type="entry name" value="TRNA N6-ADENOSINE THREONYLCARBAMOYLTRANSFERASE"/>
    <property type="match status" value="1"/>
</dbReference>
<dbReference type="Gene3D" id="3.30.420.40">
    <property type="match status" value="2"/>
</dbReference>
<dbReference type="Pfam" id="PF00814">
    <property type="entry name" value="TsaD"/>
    <property type="match status" value="1"/>
</dbReference>
<dbReference type="PANTHER" id="PTHR11735:SF11">
    <property type="entry name" value="TRNA THREONYLCARBAMOYLADENOSINE BIOSYNTHESIS PROTEIN TSAB"/>
    <property type="match status" value="1"/>
</dbReference>
<reference evidence="2 3" key="1">
    <citation type="submission" date="2014-07" db="EMBL/GenBank/DDBJ databases">
        <authorList>
            <person name="McCorrison J."/>
            <person name="Sanka R."/>
            <person name="Torralba M."/>
            <person name="Gillis M."/>
            <person name="Haft D.H."/>
            <person name="Methe B."/>
            <person name="Sutton G."/>
            <person name="Nelson K.E."/>
        </authorList>
    </citation>
    <scope>NUCLEOTIDE SEQUENCE [LARGE SCALE GENOMIC DNA]</scope>
    <source>
        <strain evidence="2 3">DNF00314</strain>
    </source>
</reference>
<protein>
    <recommendedName>
        <fullName evidence="1">Gcp-like domain-containing protein</fullName>
    </recommendedName>
</protein>
<keyword evidence="3" id="KW-1185">Reference proteome</keyword>
<dbReference type="AlphaFoldDB" id="A0A096AM25"/>
<dbReference type="CDD" id="cd24032">
    <property type="entry name" value="ASKHA_NBD_TsaB"/>
    <property type="match status" value="1"/>
</dbReference>
<comment type="caution">
    <text evidence="2">The sequence shown here is derived from an EMBL/GenBank/DDBJ whole genome shotgun (WGS) entry which is preliminary data.</text>
</comment>
<dbReference type="InterPro" id="IPR022496">
    <property type="entry name" value="T6A_TsaB"/>
</dbReference>
<dbReference type="SUPFAM" id="SSF53067">
    <property type="entry name" value="Actin-like ATPase domain"/>
    <property type="match status" value="2"/>
</dbReference>
<accession>A0A096AM25</accession>
<dbReference type="GO" id="GO:0002949">
    <property type="term" value="P:tRNA threonylcarbamoyladenosine modification"/>
    <property type="evidence" value="ECO:0007669"/>
    <property type="project" value="InterPro"/>
</dbReference>
<dbReference type="Proteomes" id="UP000029628">
    <property type="component" value="Unassembled WGS sequence"/>
</dbReference>
<name>A0A096AM25_9FIRM</name>
<dbReference type="EMBL" id="JRNT01000007">
    <property type="protein sequence ID" value="KGF47701.1"/>
    <property type="molecule type" value="Genomic_DNA"/>
</dbReference>
<proteinExistence type="predicted"/>
<evidence type="ECO:0000313" key="3">
    <source>
        <dbReference type="Proteomes" id="UP000029628"/>
    </source>
</evidence>
<dbReference type="eggNOG" id="COG1214">
    <property type="taxonomic scope" value="Bacteria"/>
</dbReference>
<evidence type="ECO:0000313" key="2">
    <source>
        <dbReference type="EMBL" id="KGF47701.1"/>
    </source>
</evidence>
<dbReference type="RefSeq" id="WP_038151714.1">
    <property type="nucleotide sequence ID" value="NZ_JRNT01000007.1"/>
</dbReference>
<evidence type="ECO:0000259" key="1">
    <source>
        <dbReference type="Pfam" id="PF00814"/>
    </source>
</evidence>
<feature type="domain" description="Gcp-like" evidence="1">
    <location>
        <begin position="33"/>
        <end position="224"/>
    </location>
</feature>
<dbReference type="GO" id="GO:0005829">
    <property type="term" value="C:cytosol"/>
    <property type="evidence" value="ECO:0007669"/>
    <property type="project" value="TreeGrafter"/>
</dbReference>
<dbReference type="InterPro" id="IPR043129">
    <property type="entry name" value="ATPase_NBD"/>
</dbReference>
<dbReference type="InterPro" id="IPR000905">
    <property type="entry name" value="Gcp-like_dom"/>
</dbReference>
<sequence>MYLAIETSSLVSSIAIEHDHILLGELTVQSGLTHSEQLVPHIQLLCEQVGIIPRQLDGIVVSIGPGSFTGLRIGMATAKSLAYALKKPLYGVMTMDGLAYNLLYTNQLISVVIDGQKKHVYEGLYRYEKGTLHCIQSPILKVASDVIDAYKDKNISVICIGDGIRRIQPFLSDDTPMITIAPNSIQIPRASSLFLAAKTRIDAHDSDDPMTMLPFYIKRSEAEVLWEAKHGIILENEENPSVIVSETVSLGEKS</sequence>
<gene>
    <name evidence="2" type="ORF">HMPREF0872_03060</name>
</gene>
<dbReference type="NCBIfam" id="TIGR03725">
    <property type="entry name" value="T6A_YeaZ"/>
    <property type="match status" value="1"/>
</dbReference>